<dbReference type="AlphaFoldDB" id="A0A0J6G4Q7"/>
<keyword evidence="3 10" id="KW-0812">Transmembrane</keyword>
<feature type="chain" id="PRO_5009993421" evidence="10">
    <location>
        <begin position="21"/>
        <end position="491"/>
    </location>
</feature>
<comment type="caution">
    <text evidence="13">The sequence shown here is derived from an EMBL/GenBank/DDBJ whole genome shotgun (WGS) entry which is preliminary data.</text>
</comment>
<dbReference type="PANTHER" id="PTHR30203:SF20">
    <property type="entry name" value="MULTIDRUG RESISTANCE OUTER MEMBRANE PROTEIN MDTP-RELATED"/>
    <property type="match status" value="1"/>
</dbReference>
<evidence type="ECO:0000256" key="1">
    <source>
        <dbReference type="ARBA" id="ARBA00007613"/>
    </source>
</evidence>
<evidence type="ECO:0000256" key="12">
    <source>
        <dbReference type="SAM" id="MobiDB-lite"/>
    </source>
</evidence>
<comment type="similarity">
    <text evidence="1 10">Belongs to the outer membrane factor (OMF) (TC 1.B.17) family.</text>
</comment>
<evidence type="ECO:0000256" key="3">
    <source>
        <dbReference type="ARBA" id="ARBA00022692"/>
    </source>
</evidence>
<evidence type="ECO:0000256" key="9">
    <source>
        <dbReference type="ARBA" id="ARBA00037313"/>
    </source>
</evidence>
<keyword evidence="5 10" id="KW-0472">Membrane</keyword>
<evidence type="ECO:0000256" key="8">
    <source>
        <dbReference type="ARBA" id="ARBA00023288"/>
    </source>
</evidence>
<dbReference type="PATRIC" id="fig|882211.3.peg.1842"/>
<dbReference type="GO" id="GO:0015562">
    <property type="term" value="F:efflux transmembrane transporter activity"/>
    <property type="evidence" value="ECO:0007669"/>
    <property type="project" value="InterPro"/>
</dbReference>
<feature type="signal peptide" evidence="10">
    <location>
        <begin position="1"/>
        <end position="20"/>
    </location>
</feature>
<keyword evidence="4 10" id="KW-0732">Signal</keyword>
<name>A0A0J6G4Q7_PSEDM</name>
<gene>
    <name evidence="13" type="ORF">SAMN04489800_4236</name>
</gene>
<dbReference type="RefSeq" id="WP_048359641.1">
    <property type="nucleotide sequence ID" value="NZ_FNUD01000002.1"/>
</dbReference>
<evidence type="ECO:0000256" key="11">
    <source>
        <dbReference type="SAM" id="Coils"/>
    </source>
</evidence>
<dbReference type="InterPro" id="IPR010131">
    <property type="entry name" value="MdtP/NodT-like"/>
</dbReference>
<dbReference type="OrthoDB" id="9770517at2"/>
<evidence type="ECO:0000313" key="14">
    <source>
        <dbReference type="Proteomes" id="UP000183613"/>
    </source>
</evidence>
<dbReference type="InterPro" id="IPR003423">
    <property type="entry name" value="OMP_efflux"/>
</dbReference>
<dbReference type="Gene3D" id="2.20.200.10">
    <property type="entry name" value="Outer membrane efflux proteins (OEP)"/>
    <property type="match status" value="1"/>
</dbReference>
<keyword evidence="6 10" id="KW-0564">Palmitate</keyword>
<comment type="function">
    <text evidence="9">Could be involved in resistance to puromycin, acriflavine and tetraphenylarsonium chloride.</text>
</comment>
<dbReference type="SUPFAM" id="SSF56954">
    <property type="entry name" value="Outer membrane efflux proteins (OEP)"/>
    <property type="match status" value="1"/>
</dbReference>
<feature type="coiled-coil region" evidence="11">
    <location>
        <begin position="436"/>
        <end position="463"/>
    </location>
</feature>
<accession>A0A0J6G4Q7</accession>
<evidence type="ECO:0000256" key="10">
    <source>
        <dbReference type="RuleBase" id="RU362097"/>
    </source>
</evidence>
<protein>
    <submittedName>
        <fullName evidence="13">Efflux transporter, outer membrane factor (OMF) lipoprotein, NodT family</fullName>
    </submittedName>
</protein>
<evidence type="ECO:0000256" key="7">
    <source>
        <dbReference type="ARBA" id="ARBA00023237"/>
    </source>
</evidence>
<dbReference type="GO" id="GO:0009279">
    <property type="term" value="C:cell outer membrane"/>
    <property type="evidence" value="ECO:0007669"/>
    <property type="project" value="UniProtKB-SubCell"/>
</dbReference>
<dbReference type="EMBL" id="FNUD01000002">
    <property type="protein sequence ID" value="SEF06733.1"/>
    <property type="molecule type" value="Genomic_DNA"/>
</dbReference>
<evidence type="ECO:0000256" key="4">
    <source>
        <dbReference type="ARBA" id="ARBA00022729"/>
    </source>
</evidence>
<dbReference type="PANTHER" id="PTHR30203">
    <property type="entry name" value="OUTER MEMBRANE CATION EFFLUX PROTEIN"/>
    <property type="match status" value="1"/>
</dbReference>
<keyword evidence="7" id="KW-0998">Cell outer membrane</keyword>
<dbReference type="Proteomes" id="UP000183613">
    <property type="component" value="Unassembled WGS sequence"/>
</dbReference>
<feature type="region of interest" description="Disordered" evidence="12">
    <location>
        <begin position="112"/>
        <end position="133"/>
    </location>
</feature>
<proteinExistence type="inferred from homology"/>
<dbReference type="NCBIfam" id="TIGR01845">
    <property type="entry name" value="outer_NodT"/>
    <property type="match status" value="1"/>
</dbReference>
<evidence type="ECO:0000313" key="13">
    <source>
        <dbReference type="EMBL" id="SEF06733.1"/>
    </source>
</evidence>
<reference evidence="13" key="1">
    <citation type="submission" date="2016-10" db="EMBL/GenBank/DDBJ databases">
        <authorList>
            <person name="Varghese N."/>
            <person name="Submissions S."/>
        </authorList>
    </citation>
    <scope>NUCLEOTIDE SEQUENCE [LARGE SCALE GENOMIC DNA]</scope>
    <source>
        <strain evidence="13">LMG 25555</strain>
    </source>
</reference>
<evidence type="ECO:0000256" key="5">
    <source>
        <dbReference type="ARBA" id="ARBA00023136"/>
    </source>
</evidence>
<dbReference type="PROSITE" id="PS51257">
    <property type="entry name" value="PROKAR_LIPOPROTEIN"/>
    <property type="match status" value="1"/>
</dbReference>
<evidence type="ECO:0000256" key="6">
    <source>
        <dbReference type="ARBA" id="ARBA00023139"/>
    </source>
</evidence>
<evidence type="ECO:0000256" key="2">
    <source>
        <dbReference type="ARBA" id="ARBA00022452"/>
    </source>
</evidence>
<comment type="subcellular location">
    <subcellularLocation>
        <location evidence="10">Cell outer membrane</location>
        <topology evidence="10">Lipid-anchor</topology>
    </subcellularLocation>
</comment>
<organism evidence="13 14">
    <name type="scientific">Pseudomonas deceptionensis</name>
    <dbReference type="NCBI Taxonomy" id="882211"/>
    <lineage>
        <taxon>Bacteria</taxon>
        <taxon>Pseudomonadati</taxon>
        <taxon>Pseudomonadota</taxon>
        <taxon>Gammaproteobacteria</taxon>
        <taxon>Pseudomonadales</taxon>
        <taxon>Pseudomonadaceae</taxon>
        <taxon>Pseudomonas</taxon>
    </lineage>
</organism>
<dbReference type="Pfam" id="PF02321">
    <property type="entry name" value="OEP"/>
    <property type="match status" value="2"/>
</dbReference>
<dbReference type="Gene3D" id="1.20.1600.10">
    <property type="entry name" value="Outer membrane efflux proteins (OEP)"/>
    <property type="match status" value="1"/>
</dbReference>
<keyword evidence="8 10" id="KW-0449">Lipoprotein</keyword>
<sequence>MSNNTLRTGLSLVFTSMVMAGCASYSGLNTVGVSQEANTLKAARSLDGITLTPAAWPEKDWWKRLGDGQLDGLIQEALRDSPDMQIASARAHQATAAAGAADAARMPTLDAEADVTRSRLSRSQDPSGQGGRYDTLRDVGLTFNYTFDLWGGQRDAWEAALGQARAAEVDSQAASLTLAADVARGYSSLGHAFIVRDLAKDDLERTGKLLDLSKRRLQAGIDSHYQYQQTESLEASSQEQLINAEKQLKSARIALAVLLGKGPDRGGDIARPKILAPGAVALPSTLPAELLGRRPDVVAARWRVEAASKNIAAAKTRFYPNLNLSAAAGTQSLLGDALFGSASRFLNIAPAISLPIFDGGRLRAGLDAEDANYDLAVAQYNKILVGALGDVSDTLSQLGAVGQQINAQQRATDIAQESFNTVLQRYGSGVGNYLDVLSIEQQLLQAQRQLADLNAEQIDLSIQLMQALGGGFEPGSTATAVPTEVLAGRII</sequence>
<keyword evidence="2 10" id="KW-1134">Transmembrane beta strand</keyword>
<keyword evidence="14" id="KW-1185">Reference proteome</keyword>
<keyword evidence="11" id="KW-0175">Coiled coil</keyword>